<reference evidence="1" key="2">
    <citation type="submission" date="2020-09" db="EMBL/GenBank/DDBJ databases">
        <authorList>
            <person name="Sun Q."/>
            <person name="Ohkuma M."/>
        </authorList>
    </citation>
    <scope>NUCLEOTIDE SEQUENCE</scope>
    <source>
        <strain evidence="1">JCM 3172</strain>
    </source>
</reference>
<keyword evidence="2" id="KW-1185">Reference proteome</keyword>
<dbReference type="AlphaFoldDB" id="A0A918HE89"/>
<evidence type="ECO:0000313" key="2">
    <source>
        <dbReference type="Proteomes" id="UP000619486"/>
    </source>
</evidence>
<organism evidence="1 2">
    <name type="scientific">Streptomyces purpureus</name>
    <dbReference type="NCBI Taxonomy" id="1951"/>
    <lineage>
        <taxon>Bacteria</taxon>
        <taxon>Bacillati</taxon>
        <taxon>Actinomycetota</taxon>
        <taxon>Actinomycetes</taxon>
        <taxon>Kitasatosporales</taxon>
        <taxon>Streptomycetaceae</taxon>
        <taxon>Streptomyces</taxon>
    </lineage>
</organism>
<name>A0A918HE89_9ACTN</name>
<dbReference type="InterPro" id="IPR029044">
    <property type="entry name" value="Nucleotide-diphossugar_trans"/>
</dbReference>
<sequence length="113" mass="11980">MTLRLDVRVCVVGNGCEPEVVPPGALTVRLPENVGIPGSRNADADSLGREPDPAEWLFLLDNDATFPRTDVLTRLVTEAQQHPRAVFGHPADESLLTGGVIDQHHAAGAAPPS</sequence>
<accession>A0A918HE89</accession>
<gene>
    <name evidence="1" type="ORF">GCM10014713_59470</name>
</gene>
<dbReference type="Proteomes" id="UP000619486">
    <property type="component" value="Unassembled WGS sequence"/>
</dbReference>
<dbReference type="EMBL" id="BMQQ01000032">
    <property type="protein sequence ID" value="GGT57987.1"/>
    <property type="molecule type" value="Genomic_DNA"/>
</dbReference>
<dbReference type="SUPFAM" id="SSF53448">
    <property type="entry name" value="Nucleotide-diphospho-sugar transferases"/>
    <property type="match status" value="1"/>
</dbReference>
<reference evidence="1" key="1">
    <citation type="journal article" date="2014" name="Int. J. Syst. Evol. Microbiol.">
        <title>Complete genome sequence of Corynebacterium casei LMG S-19264T (=DSM 44701T), isolated from a smear-ripened cheese.</title>
        <authorList>
            <consortium name="US DOE Joint Genome Institute (JGI-PGF)"/>
            <person name="Walter F."/>
            <person name="Albersmeier A."/>
            <person name="Kalinowski J."/>
            <person name="Ruckert C."/>
        </authorList>
    </citation>
    <scope>NUCLEOTIDE SEQUENCE</scope>
    <source>
        <strain evidence="1">JCM 3172</strain>
    </source>
</reference>
<evidence type="ECO:0000313" key="1">
    <source>
        <dbReference type="EMBL" id="GGT57987.1"/>
    </source>
</evidence>
<dbReference type="RefSeq" id="WP_373287680.1">
    <property type="nucleotide sequence ID" value="NZ_BMQQ01000032.1"/>
</dbReference>
<protein>
    <submittedName>
        <fullName evidence="1">Uncharacterized protein</fullName>
    </submittedName>
</protein>
<comment type="caution">
    <text evidence="1">The sequence shown here is derived from an EMBL/GenBank/DDBJ whole genome shotgun (WGS) entry which is preliminary data.</text>
</comment>
<proteinExistence type="predicted"/>